<gene>
    <name evidence="2" type="ORF">SVUK_LOCUS6774</name>
</gene>
<keyword evidence="1" id="KW-1133">Transmembrane helix</keyword>
<keyword evidence="1" id="KW-0472">Membrane</keyword>
<reference evidence="2 3" key="1">
    <citation type="submission" date="2018-11" db="EMBL/GenBank/DDBJ databases">
        <authorList>
            <consortium name="Pathogen Informatics"/>
        </authorList>
    </citation>
    <scope>NUCLEOTIDE SEQUENCE [LARGE SCALE GENOMIC DNA]</scope>
</reference>
<dbReference type="EMBL" id="UYYB01022005">
    <property type="protein sequence ID" value="VDM71776.1"/>
    <property type="molecule type" value="Genomic_DNA"/>
</dbReference>
<feature type="transmembrane region" description="Helical" evidence="1">
    <location>
        <begin position="6"/>
        <end position="28"/>
    </location>
</feature>
<evidence type="ECO:0000313" key="3">
    <source>
        <dbReference type="Proteomes" id="UP000270094"/>
    </source>
</evidence>
<keyword evidence="1" id="KW-0812">Transmembrane</keyword>
<sequence>MGYRCLIFFSSVISICSLTLLGGALLYGHYAIRQFALKNLRECEIRVHYSPFGTARNRTARKPRYSSYNAAVPRSYDREAEDGYQVSKILASPLRSPLPV</sequence>
<dbReference type="AlphaFoldDB" id="A0A3P7IP31"/>
<name>A0A3P7IP31_STRVU</name>
<keyword evidence="3" id="KW-1185">Reference proteome</keyword>
<accession>A0A3P7IP31</accession>
<protein>
    <submittedName>
        <fullName evidence="2">Uncharacterized protein</fullName>
    </submittedName>
</protein>
<evidence type="ECO:0000256" key="1">
    <source>
        <dbReference type="SAM" id="Phobius"/>
    </source>
</evidence>
<proteinExistence type="predicted"/>
<evidence type="ECO:0000313" key="2">
    <source>
        <dbReference type="EMBL" id="VDM71776.1"/>
    </source>
</evidence>
<organism evidence="2 3">
    <name type="scientific">Strongylus vulgaris</name>
    <name type="common">Blood worm</name>
    <dbReference type="NCBI Taxonomy" id="40348"/>
    <lineage>
        <taxon>Eukaryota</taxon>
        <taxon>Metazoa</taxon>
        <taxon>Ecdysozoa</taxon>
        <taxon>Nematoda</taxon>
        <taxon>Chromadorea</taxon>
        <taxon>Rhabditida</taxon>
        <taxon>Rhabditina</taxon>
        <taxon>Rhabditomorpha</taxon>
        <taxon>Strongyloidea</taxon>
        <taxon>Strongylidae</taxon>
        <taxon>Strongylus</taxon>
    </lineage>
</organism>
<dbReference type="Proteomes" id="UP000270094">
    <property type="component" value="Unassembled WGS sequence"/>
</dbReference>